<dbReference type="GO" id="GO:0004222">
    <property type="term" value="F:metalloendopeptidase activity"/>
    <property type="evidence" value="ECO:0007669"/>
    <property type="project" value="InterPro"/>
</dbReference>
<name>A0A6A6UUL4_9PEZI</name>
<evidence type="ECO:0000256" key="6">
    <source>
        <dbReference type="RuleBase" id="RU003983"/>
    </source>
</evidence>
<dbReference type="GO" id="GO:0034982">
    <property type="term" value="P:mitochondrial protein processing"/>
    <property type="evidence" value="ECO:0007669"/>
    <property type="project" value="TreeGrafter"/>
</dbReference>
<dbReference type="AlphaFoldDB" id="A0A6A6UUL4"/>
<dbReference type="InterPro" id="IPR051156">
    <property type="entry name" value="Mito/Outer_Membr_Metalloprot"/>
</dbReference>
<dbReference type="OrthoDB" id="7464992at2759"/>
<evidence type="ECO:0000256" key="2">
    <source>
        <dbReference type="ARBA" id="ARBA00022723"/>
    </source>
</evidence>
<keyword evidence="10" id="KW-1185">Reference proteome</keyword>
<dbReference type="InterPro" id="IPR001915">
    <property type="entry name" value="Peptidase_M48"/>
</dbReference>
<keyword evidence="3 6" id="KW-0378">Hydrolase</keyword>
<evidence type="ECO:0000256" key="3">
    <source>
        <dbReference type="ARBA" id="ARBA00022801"/>
    </source>
</evidence>
<dbReference type="Proteomes" id="UP000799302">
    <property type="component" value="Unassembled WGS sequence"/>
</dbReference>
<sequence length="383" mass="43562">MVLMERFSQLAYRGISAGSSNFPHVSRSSTRAFHLQTPVKFSFRPRCSEQQFVRLPTRPEPRPRKPPKQRFRRLLAWASRPNFYYEAGGVALILGGAYVYNLETIPISGRKRFNIVSPEKERAVADQIYNALVEQYKDVFLPVDHPQVIRVRRVLAHLMNGLKKMEEEGDVTQGGQKDAVTAGSAPWSKEEGLDGWTIHVIDSPITNAFVLAGNKVFFFTKILEVCENDAQVATVLSHEMSHALCHHTSENMSRKRIFWTVLVLFSVLIGDFTLTSAFAMNLLWQMPKGREQESEADQIGLQIMAASCYDPEESLRFWNRMKRESGVQRTVPLFLSTHPDDATRIRQLEGWMEKAHKRYNAAGCSRTGSLLQLFRDTSGPTII</sequence>
<dbReference type="PANTHER" id="PTHR22726:SF1">
    <property type="entry name" value="METALLOENDOPEPTIDASE OMA1, MITOCHONDRIAL"/>
    <property type="match status" value="1"/>
</dbReference>
<dbReference type="GO" id="GO:0046872">
    <property type="term" value="F:metal ion binding"/>
    <property type="evidence" value="ECO:0007669"/>
    <property type="project" value="UniProtKB-KW"/>
</dbReference>
<keyword evidence="7" id="KW-0812">Transmembrane</keyword>
<dbReference type="GO" id="GO:0005743">
    <property type="term" value="C:mitochondrial inner membrane"/>
    <property type="evidence" value="ECO:0007669"/>
    <property type="project" value="TreeGrafter"/>
</dbReference>
<dbReference type="GO" id="GO:0006515">
    <property type="term" value="P:protein quality control for misfolded or incompletely synthesized proteins"/>
    <property type="evidence" value="ECO:0007669"/>
    <property type="project" value="TreeGrafter"/>
</dbReference>
<proteinExistence type="inferred from homology"/>
<organism evidence="9 10">
    <name type="scientific">Microthyrium microscopicum</name>
    <dbReference type="NCBI Taxonomy" id="703497"/>
    <lineage>
        <taxon>Eukaryota</taxon>
        <taxon>Fungi</taxon>
        <taxon>Dikarya</taxon>
        <taxon>Ascomycota</taxon>
        <taxon>Pezizomycotina</taxon>
        <taxon>Dothideomycetes</taxon>
        <taxon>Dothideomycetes incertae sedis</taxon>
        <taxon>Microthyriales</taxon>
        <taxon>Microthyriaceae</taxon>
        <taxon>Microthyrium</taxon>
    </lineage>
</organism>
<feature type="transmembrane region" description="Helical" evidence="7">
    <location>
        <begin position="83"/>
        <end position="102"/>
    </location>
</feature>
<evidence type="ECO:0000313" key="10">
    <source>
        <dbReference type="Proteomes" id="UP000799302"/>
    </source>
</evidence>
<keyword evidence="2" id="KW-0479">Metal-binding</keyword>
<reference evidence="9" key="1">
    <citation type="journal article" date="2020" name="Stud. Mycol.">
        <title>101 Dothideomycetes genomes: a test case for predicting lifestyles and emergence of pathogens.</title>
        <authorList>
            <person name="Haridas S."/>
            <person name="Albert R."/>
            <person name="Binder M."/>
            <person name="Bloem J."/>
            <person name="Labutti K."/>
            <person name="Salamov A."/>
            <person name="Andreopoulos B."/>
            <person name="Baker S."/>
            <person name="Barry K."/>
            <person name="Bills G."/>
            <person name="Bluhm B."/>
            <person name="Cannon C."/>
            <person name="Castanera R."/>
            <person name="Culley D."/>
            <person name="Daum C."/>
            <person name="Ezra D."/>
            <person name="Gonzalez J."/>
            <person name="Henrissat B."/>
            <person name="Kuo A."/>
            <person name="Liang C."/>
            <person name="Lipzen A."/>
            <person name="Lutzoni F."/>
            <person name="Magnuson J."/>
            <person name="Mondo S."/>
            <person name="Nolan M."/>
            <person name="Ohm R."/>
            <person name="Pangilinan J."/>
            <person name="Park H.-J."/>
            <person name="Ramirez L."/>
            <person name="Alfaro M."/>
            <person name="Sun H."/>
            <person name="Tritt A."/>
            <person name="Yoshinaga Y."/>
            <person name="Zwiers L.-H."/>
            <person name="Turgeon B."/>
            <person name="Goodwin S."/>
            <person name="Spatafora J."/>
            <person name="Crous P."/>
            <person name="Grigoriev I."/>
        </authorList>
    </citation>
    <scope>NUCLEOTIDE SEQUENCE</scope>
    <source>
        <strain evidence="9">CBS 115976</strain>
    </source>
</reference>
<dbReference type="PANTHER" id="PTHR22726">
    <property type="entry name" value="METALLOENDOPEPTIDASE OMA1"/>
    <property type="match status" value="1"/>
</dbReference>
<evidence type="ECO:0000259" key="8">
    <source>
        <dbReference type="Pfam" id="PF01435"/>
    </source>
</evidence>
<keyword evidence="1 6" id="KW-0645">Protease</keyword>
<evidence type="ECO:0000256" key="1">
    <source>
        <dbReference type="ARBA" id="ARBA00022670"/>
    </source>
</evidence>
<feature type="domain" description="Peptidase M48" evidence="8">
    <location>
        <begin position="194"/>
        <end position="351"/>
    </location>
</feature>
<evidence type="ECO:0000256" key="7">
    <source>
        <dbReference type="SAM" id="Phobius"/>
    </source>
</evidence>
<comment type="similarity">
    <text evidence="6">Belongs to the peptidase M48 family.</text>
</comment>
<evidence type="ECO:0000256" key="4">
    <source>
        <dbReference type="ARBA" id="ARBA00022833"/>
    </source>
</evidence>
<feature type="transmembrane region" description="Helical" evidence="7">
    <location>
        <begin position="257"/>
        <end position="284"/>
    </location>
</feature>
<evidence type="ECO:0000313" key="9">
    <source>
        <dbReference type="EMBL" id="KAF2675111.1"/>
    </source>
</evidence>
<keyword evidence="5 6" id="KW-0482">Metalloprotease</keyword>
<comment type="cofactor">
    <cofactor evidence="6">
        <name>Zn(2+)</name>
        <dbReference type="ChEBI" id="CHEBI:29105"/>
    </cofactor>
    <text evidence="6">Binds 1 zinc ion per subunit.</text>
</comment>
<dbReference type="Gene3D" id="3.30.2010.10">
    <property type="entry name" value="Metalloproteases ('zincins'), catalytic domain"/>
    <property type="match status" value="1"/>
</dbReference>
<gene>
    <name evidence="9" type="ORF">BT63DRAFT_28726</name>
</gene>
<dbReference type="CDD" id="cd07331">
    <property type="entry name" value="M48C_Oma1_like"/>
    <property type="match status" value="1"/>
</dbReference>
<protein>
    <recommendedName>
        <fullName evidence="8">Peptidase M48 domain-containing protein</fullName>
    </recommendedName>
</protein>
<keyword evidence="7" id="KW-1133">Transmembrane helix</keyword>
<dbReference type="EMBL" id="MU004230">
    <property type="protein sequence ID" value="KAF2675111.1"/>
    <property type="molecule type" value="Genomic_DNA"/>
</dbReference>
<keyword evidence="7" id="KW-0472">Membrane</keyword>
<evidence type="ECO:0000256" key="5">
    <source>
        <dbReference type="ARBA" id="ARBA00023049"/>
    </source>
</evidence>
<accession>A0A6A6UUL4</accession>
<keyword evidence="4 6" id="KW-0862">Zinc</keyword>
<dbReference type="Pfam" id="PF01435">
    <property type="entry name" value="Peptidase_M48"/>
    <property type="match status" value="1"/>
</dbReference>